<dbReference type="PANTHER" id="PTHR43630:SF2">
    <property type="entry name" value="GLYCOSYLTRANSFERASE"/>
    <property type="match status" value="1"/>
</dbReference>
<comment type="caution">
    <text evidence="3">The sequence shown here is derived from an EMBL/GenBank/DDBJ whole genome shotgun (WGS) entry which is preliminary data.</text>
</comment>
<dbReference type="AlphaFoldDB" id="A0A6B0YME0"/>
<evidence type="ECO:0000259" key="2">
    <source>
        <dbReference type="Pfam" id="PF00535"/>
    </source>
</evidence>
<dbReference type="Pfam" id="PF00535">
    <property type="entry name" value="Glycos_transf_2"/>
    <property type="match status" value="1"/>
</dbReference>
<evidence type="ECO:0000256" key="1">
    <source>
        <dbReference type="SAM" id="Phobius"/>
    </source>
</evidence>
<dbReference type="EMBL" id="VXRG01000021">
    <property type="protein sequence ID" value="MXY92196.1"/>
    <property type="molecule type" value="Genomic_DNA"/>
</dbReference>
<dbReference type="InterPro" id="IPR029044">
    <property type="entry name" value="Nucleotide-diphossugar_trans"/>
</dbReference>
<protein>
    <submittedName>
        <fullName evidence="3">Glycosyltransferase family 2 protein</fullName>
    </submittedName>
</protein>
<keyword evidence="1" id="KW-1133">Transmembrane helix</keyword>
<dbReference type="GO" id="GO:0016740">
    <property type="term" value="F:transferase activity"/>
    <property type="evidence" value="ECO:0007669"/>
    <property type="project" value="UniProtKB-KW"/>
</dbReference>
<feature type="domain" description="Glycosyltransferase 2-like" evidence="2">
    <location>
        <begin position="21"/>
        <end position="128"/>
    </location>
</feature>
<dbReference type="PANTHER" id="PTHR43630">
    <property type="entry name" value="POLY-BETA-1,6-N-ACETYL-D-GLUCOSAMINE SYNTHASE"/>
    <property type="match status" value="1"/>
</dbReference>
<reference evidence="3" key="1">
    <citation type="submission" date="2019-09" db="EMBL/GenBank/DDBJ databases">
        <title>Characterisation of the sponge microbiome using genome-centric metagenomics.</title>
        <authorList>
            <person name="Engelberts J.P."/>
            <person name="Robbins S.J."/>
            <person name="De Goeij J.M."/>
            <person name="Aranda M."/>
            <person name="Bell S.C."/>
            <person name="Webster N.S."/>
        </authorList>
    </citation>
    <scope>NUCLEOTIDE SEQUENCE</scope>
    <source>
        <strain evidence="3">SB0664_bin_27</strain>
    </source>
</reference>
<evidence type="ECO:0000313" key="3">
    <source>
        <dbReference type="EMBL" id="MXY92196.1"/>
    </source>
</evidence>
<keyword evidence="3" id="KW-0808">Transferase</keyword>
<keyword evidence="1" id="KW-0812">Transmembrane</keyword>
<dbReference type="InterPro" id="IPR001173">
    <property type="entry name" value="Glyco_trans_2-like"/>
</dbReference>
<dbReference type="CDD" id="cd02511">
    <property type="entry name" value="Beta4Glucosyltransferase"/>
    <property type="match status" value="1"/>
</dbReference>
<dbReference type="Gene3D" id="3.90.550.10">
    <property type="entry name" value="Spore Coat Polysaccharide Biosynthesis Protein SpsA, Chain A"/>
    <property type="match status" value="1"/>
</dbReference>
<proteinExistence type="predicted"/>
<organism evidence="3">
    <name type="scientific">Caldilineaceae bacterium SB0664_bin_27</name>
    <dbReference type="NCBI Taxonomy" id="2605260"/>
    <lineage>
        <taxon>Bacteria</taxon>
        <taxon>Bacillati</taxon>
        <taxon>Chloroflexota</taxon>
        <taxon>Caldilineae</taxon>
        <taxon>Caldilineales</taxon>
        <taxon>Caldilineaceae</taxon>
    </lineage>
</organism>
<keyword evidence="1" id="KW-0472">Membrane</keyword>
<gene>
    <name evidence="3" type="ORF">F4Y42_01975</name>
</gene>
<feature type="transmembrane region" description="Helical" evidence="1">
    <location>
        <begin position="237"/>
        <end position="259"/>
    </location>
</feature>
<accession>A0A6B0YME0</accession>
<sequence>MGNAPCLPAPRTPQMPLRITAVILTKNEAGNIANCIAALKGWTDEVVVWDSCSQDDTRRVAQDAGAQVVARPFDDYGRQRQAALDSINSEWILFVDADERATPALAQEILEACRDTRRAGFWIPRRNFIVGHEMQGGGFFPDYQLRLLRRRSARYDLRREVHEIVILEGEDGILAEPLLHYNYATWGQFHHKQNFYARYEARILAEQGIRPRPHNLVLQPLRELRRRFVTLKGWRDGWHGLRIALLLAWYYGFIPYWLLMGNKLSRESRG</sequence>
<name>A0A6B0YME0_9CHLR</name>
<dbReference type="SUPFAM" id="SSF53448">
    <property type="entry name" value="Nucleotide-diphospho-sugar transferases"/>
    <property type="match status" value="1"/>
</dbReference>